<dbReference type="Pfam" id="PF07632">
    <property type="entry name" value="Sde182_NH-like"/>
    <property type="match status" value="1"/>
</dbReference>
<sequence length="441" mass="49670">MTPIKKSFFPTILFVLSFVVLSSCGTKSKSHSNTINEENNQAYRVIVSSDIGGTDPDDFQSMIHLFLYADTLDIEGIISSPFGPGKKEHILNVIDQYEKDYPNLKTYSDKYPSADSLRHITKQGAEEVVDYSGIGKPSEGSEWIIECARKNDPRPLYVLVWGGIEDLAQALHDAPDILPKLRVYYIGGPNKKWTPDAYQYVADNHPDLWIIESNATYRGWFTGGDQSTEWSNTGFPEKYISGQGAMADFFMTQLDGTIKMGDTPSLAWLLKGDLEDPSKPGWGGQYVRAWDRPHYLFTEMPSATDSIQEFSILEIALSVENDLPQNPEAKLLVENQALAGTFTEDGTVRFRFSPKSDKIFKFKIESNVAELNGKLGEVTVFIPPPYLAEQASEKYPNWWTDDPNTELMEGKHIGAKTVSKWRKEFLTDFAKRIHRCANTAE</sequence>
<keyword evidence="4" id="KW-1185">Reference proteome</keyword>
<evidence type="ECO:0000313" key="4">
    <source>
        <dbReference type="Proteomes" id="UP001145087"/>
    </source>
</evidence>
<proteinExistence type="predicted"/>
<evidence type="ECO:0000313" key="3">
    <source>
        <dbReference type="EMBL" id="MCY1722001.1"/>
    </source>
</evidence>
<accession>A0A9X3F7N0</accession>
<dbReference type="InterPro" id="IPR036452">
    <property type="entry name" value="Ribo_hydro-like"/>
</dbReference>
<protein>
    <submittedName>
        <fullName evidence="3">DUF1593 domain-containing protein</fullName>
    </submittedName>
</protein>
<dbReference type="EMBL" id="JAPOHD010000030">
    <property type="protein sequence ID" value="MCY1722001.1"/>
    <property type="molecule type" value="Genomic_DNA"/>
</dbReference>
<dbReference type="AlphaFoldDB" id="A0A9X3F7N0"/>
<evidence type="ECO:0000256" key="1">
    <source>
        <dbReference type="SAM" id="SignalP"/>
    </source>
</evidence>
<organism evidence="3 4">
    <name type="scientific">Draconibacterium aestuarii</name>
    <dbReference type="NCBI Taxonomy" id="2998507"/>
    <lineage>
        <taxon>Bacteria</taxon>
        <taxon>Pseudomonadati</taxon>
        <taxon>Bacteroidota</taxon>
        <taxon>Bacteroidia</taxon>
        <taxon>Marinilabiliales</taxon>
        <taxon>Prolixibacteraceae</taxon>
        <taxon>Draconibacterium</taxon>
    </lineage>
</organism>
<dbReference type="Proteomes" id="UP001145087">
    <property type="component" value="Unassembled WGS sequence"/>
</dbReference>
<evidence type="ECO:0000259" key="2">
    <source>
        <dbReference type="Pfam" id="PF07632"/>
    </source>
</evidence>
<keyword evidence="1" id="KW-0732">Signal</keyword>
<reference evidence="3" key="1">
    <citation type="submission" date="2022-11" db="EMBL/GenBank/DDBJ databases">
        <title>Marilongibacter aestuarii gen. nov., sp. nov., isolated from tidal flat sediment.</title>
        <authorList>
            <person name="Jiayan W."/>
        </authorList>
    </citation>
    <scope>NUCLEOTIDE SEQUENCE</scope>
    <source>
        <strain evidence="3">Z1-6</strain>
    </source>
</reference>
<feature type="signal peptide" evidence="1">
    <location>
        <begin position="1"/>
        <end position="22"/>
    </location>
</feature>
<feature type="domain" description="Cellulose-binding Sde182 nucleoside hydrolase-like" evidence="2">
    <location>
        <begin position="44"/>
        <end position="286"/>
    </location>
</feature>
<name>A0A9X3F7N0_9BACT</name>
<dbReference type="PROSITE" id="PS51257">
    <property type="entry name" value="PROKAR_LIPOPROTEIN"/>
    <property type="match status" value="1"/>
</dbReference>
<comment type="caution">
    <text evidence="3">The sequence shown here is derived from an EMBL/GenBank/DDBJ whole genome shotgun (WGS) entry which is preliminary data.</text>
</comment>
<dbReference type="SUPFAM" id="SSF53590">
    <property type="entry name" value="Nucleoside hydrolase"/>
    <property type="match status" value="1"/>
</dbReference>
<dbReference type="RefSeq" id="WP_343334331.1">
    <property type="nucleotide sequence ID" value="NZ_JAPOHD010000030.1"/>
</dbReference>
<dbReference type="Gene3D" id="3.90.245.10">
    <property type="entry name" value="Ribonucleoside hydrolase-like"/>
    <property type="match status" value="1"/>
</dbReference>
<gene>
    <name evidence="3" type="ORF">OU798_16725</name>
</gene>
<dbReference type="InterPro" id="IPR011483">
    <property type="entry name" value="Sde182_NH-like"/>
</dbReference>
<dbReference type="GO" id="GO:0016799">
    <property type="term" value="F:hydrolase activity, hydrolyzing N-glycosyl compounds"/>
    <property type="evidence" value="ECO:0007669"/>
    <property type="project" value="InterPro"/>
</dbReference>
<feature type="chain" id="PRO_5040788767" evidence="1">
    <location>
        <begin position="23"/>
        <end position="441"/>
    </location>
</feature>